<feature type="domain" description="N-terminal Ras-GEF" evidence="5">
    <location>
        <begin position="570"/>
        <end position="696"/>
    </location>
</feature>
<protein>
    <recommendedName>
        <fullName evidence="8">Ras guanyl-nucleotide exchange factor</fullName>
    </recommendedName>
</protein>
<dbReference type="EMBL" id="CAWUHB010000096">
    <property type="protein sequence ID" value="CAK7235273.1"/>
    <property type="molecule type" value="Genomic_DNA"/>
</dbReference>
<dbReference type="InterPro" id="IPR036964">
    <property type="entry name" value="RASGEF_cat_dom_sf"/>
</dbReference>
<dbReference type="InterPro" id="IPR008937">
    <property type="entry name" value="Ras-like_GEF"/>
</dbReference>
<gene>
    <name evidence="6" type="ORF">SCUCBS95973_009214</name>
</gene>
<dbReference type="Gene3D" id="1.10.840.10">
    <property type="entry name" value="Ras guanine-nucleotide exchange factors catalytic domain"/>
    <property type="match status" value="1"/>
</dbReference>
<dbReference type="SUPFAM" id="SSF52540">
    <property type="entry name" value="P-loop containing nucleoside triphosphate hydrolases"/>
    <property type="match status" value="1"/>
</dbReference>
<feature type="compositionally biased region" description="Low complexity" evidence="3">
    <location>
        <begin position="75"/>
        <end position="93"/>
    </location>
</feature>
<dbReference type="Gene3D" id="1.20.870.10">
    <property type="entry name" value="Son of sevenless (SoS) protein Chain: S domain 1"/>
    <property type="match status" value="1"/>
</dbReference>
<feature type="region of interest" description="Disordered" evidence="3">
    <location>
        <begin position="214"/>
        <end position="240"/>
    </location>
</feature>
<feature type="domain" description="Ras-GEF" evidence="4">
    <location>
        <begin position="815"/>
        <end position="1053"/>
    </location>
</feature>
<keyword evidence="7" id="KW-1185">Reference proteome</keyword>
<dbReference type="PANTHER" id="PTHR23113">
    <property type="entry name" value="GUANINE NUCLEOTIDE EXCHANGE FACTOR"/>
    <property type="match status" value="1"/>
</dbReference>
<dbReference type="SUPFAM" id="SSF48366">
    <property type="entry name" value="Ras GEF"/>
    <property type="match status" value="1"/>
</dbReference>
<dbReference type="InterPro" id="IPR001895">
    <property type="entry name" value="RASGEF_cat_dom"/>
</dbReference>
<reference evidence="6 7" key="1">
    <citation type="submission" date="2024-01" db="EMBL/GenBank/DDBJ databases">
        <authorList>
            <person name="Allen C."/>
            <person name="Tagirdzhanova G."/>
        </authorList>
    </citation>
    <scope>NUCLEOTIDE SEQUENCE [LARGE SCALE GENOMIC DNA]</scope>
</reference>
<dbReference type="PROSITE" id="PS50009">
    <property type="entry name" value="RASGEF_CAT"/>
    <property type="match status" value="1"/>
</dbReference>
<feature type="compositionally biased region" description="Basic and acidic residues" evidence="3">
    <location>
        <begin position="728"/>
        <end position="753"/>
    </location>
</feature>
<dbReference type="InterPro" id="IPR000651">
    <property type="entry name" value="Ras-like_Gua-exchang_fac_N"/>
</dbReference>
<feature type="region of interest" description="Disordered" evidence="3">
    <location>
        <begin position="471"/>
        <end position="506"/>
    </location>
</feature>
<feature type="compositionally biased region" description="Basic and acidic residues" evidence="3">
    <location>
        <begin position="267"/>
        <end position="287"/>
    </location>
</feature>
<feature type="region of interest" description="Disordered" evidence="3">
    <location>
        <begin position="252"/>
        <end position="301"/>
    </location>
</feature>
<feature type="compositionally biased region" description="Pro residues" evidence="3">
    <location>
        <begin position="228"/>
        <end position="240"/>
    </location>
</feature>
<evidence type="ECO:0000256" key="1">
    <source>
        <dbReference type="ARBA" id="ARBA00022658"/>
    </source>
</evidence>
<dbReference type="Pfam" id="PF00617">
    <property type="entry name" value="RasGEF"/>
    <property type="match status" value="1"/>
</dbReference>
<evidence type="ECO:0000259" key="4">
    <source>
        <dbReference type="PROSITE" id="PS50009"/>
    </source>
</evidence>
<feature type="compositionally biased region" description="Pro residues" evidence="3">
    <location>
        <begin position="176"/>
        <end position="194"/>
    </location>
</feature>
<evidence type="ECO:0000256" key="3">
    <source>
        <dbReference type="SAM" id="MobiDB-lite"/>
    </source>
</evidence>
<evidence type="ECO:0000313" key="7">
    <source>
        <dbReference type="Proteomes" id="UP001642405"/>
    </source>
</evidence>
<dbReference type="PROSITE" id="PS50212">
    <property type="entry name" value="RASGEF_NTER"/>
    <property type="match status" value="1"/>
</dbReference>
<organism evidence="6 7">
    <name type="scientific">Sporothrix curviconia</name>
    <dbReference type="NCBI Taxonomy" id="1260050"/>
    <lineage>
        <taxon>Eukaryota</taxon>
        <taxon>Fungi</taxon>
        <taxon>Dikarya</taxon>
        <taxon>Ascomycota</taxon>
        <taxon>Pezizomycotina</taxon>
        <taxon>Sordariomycetes</taxon>
        <taxon>Sordariomycetidae</taxon>
        <taxon>Ophiostomatales</taxon>
        <taxon>Ophiostomataceae</taxon>
        <taxon>Sporothrix</taxon>
    </lineage>
</organism>
<dbReference type="Gene3D" id="3.40.50.300">
    <property type="entry name" value="P-loop containing nucleotide triphosphate hydrolases"/>
    <property type="match status" value="1"/>
</dbReference>
<comment type="caution">
    <text evidence="6">The sequence shown here is derived from an EMBL/GenBank/DDBJ whole genome shotgun (WGS) entry which is preliminary data.</text>
</comment>
<sequence length="1068" mass="117786">MSSSNYPRVRTHTLPDDRALFLLGRVPRRRSVSSLPAAATAASRRRTPSASGPSVAPPTSSTSASPSLLPPPARRPLAVATAATAPTTPSAQSPAPPTIGPWSGTFLDAGPDADADSDDADDDNDDYYDAPEPDSDSDVNPISASLPELRQRNSTRSQSVSQPSPLQTSQEAKALPHPPPQDQAPAFLPPPPLPSNNVRDSIISILDDPFFQRYHTPSTDWFSDDGPLPGPSTPSLPPDPAVIASAFAAASSRAGTDAASGTDNTILDDKDKSRDDKSARPPPRRESLTVTDQGLWPPPPKKMTTVNIAVIGADGAGKSSFIQRAMRLPKLPTTGISGMRIDVDGKPFIVTMIELDLEHFDVDANLKIRWPKNISGNTVPHVDGALMLYDVMNKDSIRNLPPTLAALHNSSLPTILVATKCDNPESSRQINADALATVFPSILTNFKTSANVPGNTRDCLQAIVLAAVYNRKGGPTNPNDRESYYRSQNSRSPRVEYPNTPQLGANSSFGAEMTDEHSSLSVQGMLRSTGVRLDAGQDSFLDIEESDAESLRFADDLPILQRNDENLFDKPAKAAGTPFTELVDRLLTAPMTRADNNFADVFLCLYRKFAAPHELLEAIIISLNKTWEEKGLHFLERTATQFRYIEVIARWVSLYPGDFARPASRKLLEGLIRRLTDEPIFTLSAQQIREHLDNDVAEDDDTWWAKCDDPPAGESTTPGPGAAAAGGLERESHPSESMRSLTLEDSRSSDRPSSENGSGGLGPGASFSSALSPGRGLSHFQFHSYEDYEREAATMVPMGTLPLNKFRYHIFMDMDTNEMADEITRIDWIMFSSIRIRDLVRHVSLSTQEKERCRSLKNMNRMISHFNHVARWVSNMILIRDKAKHRAPCLQKFMCIALRLRQLRNYNGLAAVLAGINGTAIHRLAQTRALVDPDIQKRFARLVLLMSTQKSHFTYRLAWENSPLPRIPFMPLHRRDLVSAEEGSRTFIGPQGDRINWKKFEVLGEVLLPIMKSQGTPYPNLKKHQPSREMVLDCRMPMDEEEIYQRSLQVEPTGGTADLKKKFPWLPK</sequence>
<dbReference type="CDD" id="cd00882">
    <property type="entry name" value="Ras_like_GTPase"/>
    <property type="match status" value="1"/>
</dbReference>
<feature type="compositionally biased region" description="Low complexity" evidence="3">
    <location>
        <begin position="710"/>
        <end position="727"/>
    </location>
</feature>
<evidence type="ECO:0000259" key="5">
    <source>
        <dbReference type="PROSITE" id="PS50212"/>
    </source>
</evidence>
<accession>A0ABP0CT52</accession>
<evidence type="ECO:0000313" key="6">
    <source>
        <dbReference type="EMBL" id="CAK7235273.1"/>
    </source>
</evidence>
<dbReference type="Proteomes" id="UP001642405">
    <property type="component" value="Unassembled WGS sequence"/>
</dbReference>
<feature type="compositionally biased region" description="Polar residues" evidence="3">
    <location>
        <begin position="152"/>
        <end position="171"/>
    </location>
</feature>
<feature type="compositionally biased region" description="Acidic residues" evidence="3">
    <location>
        <begin position="111"/>
        <end position="137"/>
    </location>
</feature>
<feature type="compositionally biased region" description="Low complexity" evidence="3">
    <location>
        <begin position="32"/>
        <end position="67"/>
    </location>
</feature>
<keyword evidence="1 2" id="KW-0344">Guanine-nucleotide releasing factor</keyword>
<evidence type="ECO:0000256" key="2">
    <source>
        <dbReference type="PROSITE-ProRule" id="PRU00168"/>
    </source>
</evidence>
<feature type="region of interest" description="Disordered" evidence="3">
    <location>
        <begin position="700"/>
        <end position="772"/>
    </location>
</feature>
<name>A0ABP0CT52_9PEZI</name>
<dbReference type="InterPro" id="IPR027417">
    <property type="entry name" value="P-loop_NTPase"/>
</dbReference>
<dbReference type="CDD" id="cd06224">
    <property type="entry name" value="REM"/>
    <property type="match status" value="1"/>
</dbReference>
<dbReference type="PANTHER" id="PTHR23113:SF348">
    <property type="entry name" value="GUANYL-NUCLEOTIDE EXCHANGE FACTOR RASGEF, PUTATIVE (AFU_ORTHOLOGUE AFUA_1G04700)-RELATED"/>
    <property type="match status" value="1"/>
</dbReference>
<proteinExistence type="predicted"/>
<dbReference type="Pfam" id="PF00618">
    <property type="entry name" value="RasGEF_N"/>
    <property type="match status" value="1"/>
</dbReference>
<evidence type="ECO:0008006" key="8">
    <source>
        <dbReference type="Google" id="ProtNLM"/>
    </source>
</evidence>
<dbReference type="SMART" id="SM00147">
    <property type="entry name" value="RasGEF"/>
    <property type="match status" value="1"/>
</dbReference>
<dbReference type="InterPro" id="IPR023578">
    <property type="entry name" value="Ras_GEF_dom_sf"/>
</dbReference>
<feature type="region of interest" description="Disordered" evidence="3">
    <location>
        <begin position="25"/>
        <end position="201"/>
    </location>
</feature>